<gene>
    <name evidence="16" type="primary">serB</name>
    <name evidence="15" type="ORF">FHS52_002119</name>
    <name evidence="16" type="ORF">GRI59_09120</name>
</gene>
<dbReference type="SFLD" id="SFLDG01136">
    <property type="entry name" value="C1.6:_Phosphoserine_Phosphatas"/>
    <property type="match status" value="1"/>
</dbReference>
<evidence type="ECO:0000313" key="16">
    <source>
        <dbReference type="EMBL" id="MXP38766.1"/>
    </source>
</evidence>
<evidence type="ECO:0000256" key="10">
    <source>
        <dbReference type="ARBA" id="ARBA00023299"/>
    </source>
</evidence>
<evidence type="ECO:0000256" key="13">
    <source>
        <dbReference type="ARBA" id="ARBA00048523"/>
    </source>
</evidence>
<dbReference type="AlphaFoldDB" id="A0A6I4UJU0"/>
<dbReference type="EC" id="3.1.3.3" evidence="4"/>
<dbReference type="Gene3D" id="3.40.50.1000">
    <property type="entry name" value="HAD superfamily/HAD-like"/>
    <property type="match status" value="1"/>
</dbReference>
<evidence type="ECO:0000256" key="14">
    <source>
        <dbReference type="PIRSR" id="PIRSR604469-1"/>
    </source>
</evidence>
<keyword evidence="10" id="KW-0718">Serine biosynthesis</keyword>
<comment type="cofactor">
    <cofactor evidence="1">
        <name>Mg(2+)</name>
        <dbReference type="ChEBI" id="CHEBI:18420"/>
    </cofactor>
</comment>
<comment type="catalytic activity">
    <reaction evidence="12">
        <text>O-phospho-L-serine + H2O = L-serine + phosphate</text>
        <dbReference type="Rhea" id="RHEA:21208"/>
        <dbReference type="ChEBI" id="CHEBI:15377"/>
        <dbReference type="ChEBI" id="CHEBI:33384"/>
        <dbReference type="ChEBI" id="CHEBI:43474"/>
        <dbReference type="ChEBI" id="CHEBI:57524"/>
        <dbReference type="EC" id="3.1.3.3"/>
    </reaction>
</comment>
<comment type="caution">
    <text evidence="16">The sequence shown here is derived from an EMBL/GenBank/DDBJ whole genome shotgun (WGS) entry which is preliminary data.</text>
</comment>
<evidence type="ECO:0000256" key="3">
    <source>
        <dbReference type="ARBA" id="ARBA00009184"/>
    </source>
</evidence>
<dbReference type="GO" id="GO:0036424">
    <property type="term" value="F:L-phosphoserine phosphatase activity"/>
    <property type="evidence" value="ECO:0007669"/>
    <property type="project" value="InterPro"/>
</dbReference>
<dbReference type="PANTHER" id="PTHR43344:SF2">
    <property type="entry name" value="PHOSPHOSERINE PHOSPHATASE"/>
    <property type="match status" value="1"/>
</dbReference>
<evidence type="ECO:0000256" key="8">
    <source>
        <dbReference type="ARBA" id="ARBA00022801"/>
    </source>
</evidence>
<reference evidence="15 18" key="2">
    <citation type="submission" date="2020-08" db="EMBL/GenBank/DDBJ databases">
        <title>Genomic Encyclopedia of Type Strains, Phase IV (KMG-IV): sequencing the most valuable type-strain genomes for metagenomic binning, comparative biology and taxonomic classification.</title>
        <authorList>
            <person name="Goeker M."/>
        </authorList>
    </citation>
    <scope>NUCLEOTIDE SEQUENCE [LARGE SCALE GENOMIC DNA]</scope>
    <source>
        <strain evidence="15 18">DSM 8510</strain>
    </source>
</reference>
<keyword evidence="18" id="KW-1185">Reference proteome</keyword>
<evidence type="ECO:0000256" key="2">
    <source>
        <dbReference type="ARBA" id="ARBA00005135"/>
    </source>
</evidence>
<dbReference type="Pfam" id="PF12710">
    <property type="entry name" value="HAD"/>
    <property type="match status" value="1"/>
</dbReference>
<dbReference type="SFLD" id="SFLDG01137">
    <property type="entry name" value="C1.6.1:_Phosphoserine_Phosphat"/>
    <property type="match status" value="1"/>
</dbReference>
<dbReference type="InterPro" id="IPR004469">
    <property type="entry name" value="PSP"/>
</dbReference>
<evidence type="ECO:0000256" key="7">
    <source>
        <dbReference type="ARBA" id="ARBA00022723"/>
    </source>
</evidence>
<dbReference type="UniPathway" id="UPA00135">
    <property type="reaction ID" value="UER00198"/>
</dbReference>
<dbReference type="RefSeq" id="WP_160760879.1">
    <property type="nucleotide sequence ID" value="NZ_BAAADZ010000010.1"/>
</dbReference>
<comment type="similarity">
    <text evidence="3">Belongs to the HAD-like hydrolase superfamily. SerB family.</text>
</comment>
<name>A0A6I4UJU0_9SPHN</name>
<keyword evidence="7" id="KW-0479">Metal-binding</keyword>
<feature type="active site" description="Nucleophile" evidence="14">
    <location>
        <position position="85"/>
    </location>
</feature>
<dbReference type="InterPro" id="IPR036412">
    <property type="entry name" value="HAD-like_sf"/>
</dbReference>
<dbReference type="NCBIfam" id="TIGR00338">
    <property type="entry name" value="serB"/>
    <property type="match status" value="1"/>
</dbReference>
<dbReference type="InterPro" id="IPR050582">
    <property type="entry name" value="HAD-like_SerB"/>
</dbReference>
<organism evidence="16 17">
    <name type="scientific">Erythrobacter ramosus</name>
    <dbReference type="NCBI Taxonomy" id="35811"/>
    <lineage>
        <taxon>Bacteria</taxon>
        <taxon>Pseudomonadati</taxon>
        <taxon>Pseudomonadota</taxon>
        <taxon>Alphaproteobacteria</taxon>
        <taxon>Sphingomonadales</taxon>
        <taxon>Erythrobacteraceae</taxon>
        <taxon>Erythrobacter/Porphyrobacter group</taxon>
        <taxon>Erythrobacter</taxon>
    </lineage>
</organism>
<evidence type="ECO:0000256" key="5">
    <source>
        <dbReference type="ARBA" id="ARBA00015196"/>
    </source>
</evidence>
<feature type="active site" description="Proton donor" evidence="14">
    <location>
        <position position="87"/>
    </location>
</feature>
<dbReference type="GO" id="GO:0006564">
    <property type="term" value="P:L-serine biosynthetic process"/>
    <property type="evidence" value="ECO:0007669"/>
    <property type="project" value="UniProtKB-KW"/>
</dbReference>
<dbReference type="SFLD" id="SFLDS00003">
    <property type="entry name" value="Haloacid_Dehalogenase"/>
    <property type="match status" value="1"/>
</dbReference>
<dbReference type="OrthoDB" id="9792539at2"/>
<evidence type="ECO:0000313" key="17">
    <source>
        <dbReference type="Proteomes" id="UP000430021"/>
    </source>
</evidence>
<evidence type="ECO:0000313" key="15">
    <source>
        <dbReference type="EMBL" id="MBB3776150.1"/>
    </source>
</evidence>
<evidence type="ECO:0000256" key="11">
    <source>
        <dbReference type="ARBA" id="ARBA00031693"/>
    </source>
</evidence>
<keyword evidence="8 16" id="KW-0378">Hydrolase</keyword>
<comment type="catalytic activity">
    <reaction evidence="13">
        <text>O-phospho-D-serine + H2O = D-serine + phosphate</text>
        <dbReference type="Rhea" id="RHEA:24873"/>
        <dbReference type="ChEBI" id="CHEBI:15377"/>
        <dbReference type="ChEBI" id="CHEBI:35247"/>
        <dbReference type="ChEBI" id="CHEBI:43474"/>
        <dbReference type="ChEBI" id="CHEBI:58680"/>
        <dbReference type="EC" id="3.1.3.3"/>
    </reaction>
</comment>
<dbReference type="EMBL" id="JACICE010000002">
    <property type="protein sequence ID" value="MBB3776150.1"/>
    <property type="molecule type" value="Genomic_DNA"/>
</dbReference>
<evidence type="ECO:0000313" key="18">
    <source>
        <dbReference type="Proteomes" id="UP000548685"/>
    </source>
</evidence>
<keyword evidence="6" id="KW-0028">Amino-acid biosynthesis</keyword>
<evidence type="ECO:0000256" key="12">
    <source>
        <dbReference type="ARBA" id="ARBA00048138"/>
    </source>
</evidence>
<dbReference type="InterPro" id="IPR023214">
    <property type="entry name" value="HAD_sf"/>
</dbReference>
<reference evidence="16 17" key="1">
    <citation type="submission" date="2019-12" db="EMBL/GenBank/DDBJ databases">
        <title>Genomic-based taxomic classification of the family Erythrobacteraceae.</title>
        <authorList>
            <person name="Xu L."/>
        </authorList>
    </citation>
    <scope>NUCLEOTIDE SEQUENCE [LARGE SCALE GENOMIC DNA]</scope>
    <source>
        <strain evidence="16 17">JCM 10282</strain>
    </source>
</reference>
<proteinExistence type="inferred from homology"/>
<dbReference type="Proteomes" id="UP000548685">
    <property type="component" value="Unassembled WGS sequence"/>
</dbReference>
<dbReference type="SUPFAM" id="SSF56784">
    <property type="entry name" value="HAD-like"/>
    <property type="match status" value="1"/>
</dbReference>
<dbReference type="PRINTS" id="PR00119">
    <property type="entry name" value="CATATPASE"/>
</dbReference>
<sequence>MLIARLIAETTECETRLDALSGALAQSGVPLEAAAMPEGDDGVLELHMGEGDPAAVLAAIDAVFEPAAMLVARGAIEVPRLFVSDMDSTMIGQECIDELADYAGLKPQIAAITERAMQGELDFEAALRERVALLAGLEESAIHACLADRITATPGAKVLVATLAALGTRTVLVTGGFHHFADPVAEMLGFHRVVGNRLGVEGGKLTGGLIGPITDSAVKAAVLRDELTGLGEGAHSLATGDGANDIPMIEAATYGFAYRAKPKARAAANGRVDAGDLTAVLCLLGVPRSDWRDA</sequence>
<dbReference type="PANTHER" id="PTHR43344">
    <property type="entry name" value="PHOSPHOSERINE PHOSPHATASE"/>
    <property type="match status" value="1"/>
</dbReference>
<keyword evidence="9" id="KW-0460">Magnesium</keyword>
<evidence type="ECO:0000256" key="6">
    <source>
        <dbReference type="ARBA" id="ARBA00022605"/>
    </source>
</evidence>
<evidence type="ECO:0000256" key="9">
    <source>
        <dbReference type="ARBA" id="ARBA00022842"/>
    </source>
</evidence>
<dbReference type="NCBIfam" id="TIGR01488">
    <property type="entry name" value="HAD-SF-IB"/>
    <property type="match status" value="1"/>
</dbReference>
<dbReference type="Proteomes" id="UP000430021">
    <property type="component" value="Unassembled WGS sequence"/>
</dbReference>
<evidence type="ECO:0000256" key="1">
    <source>
        <dbReference type="ARBA" id="ARBA00001946"/>
    </source>
</evidence>
<comment type="pathway">
    <text evidence="2">Amino-acid biosynthesis; L-serine biosynthesis; L-serine from 3-phospho-D-glycerate: step 3/3.</text>
</comment>
<evidence type="ECO:0000256" key="4">
    <source>
        <dbReference type="ARBA" id="ARBA00012640"/>
    </source>
</evidence>
<accession>A0A6I4UJU0</accession>
<dbReference type="EMBL" id="WTYB01000002">
    <property type="protein sequence ID" value="MXP38766.1"/>
    <property type="molecule type" value="Genomic_DNA"/>
</dbReference>
<dbReference type="GO" id="GO:0000287">
    <property type="term" value="F:magnesium ion binding"/>
    <property type="evidence" value="ECO:0007669"/>
    <property type="project" value="TreeGrafter"/>
</dbReference>
<protein>
    <recommendedName>
        <fullName evidence="5">Phosphoserine phosphatase</fullName>
        <ecNumber evidence="4">3.1.3.3</ecNumber>
    </recommendedName>
    <alternativeName>
        <fullName evidence="11">O-phosphoserine phosphohydrolase</fullName>
    </alternativeName>
</protein>
<dbReference type="GO" id="GO:0005737">
    <property type="term" value="C:cytoplasm"/>
    <property type="evidence" value="ECO:0007669"/>
    <property type="project" value="TreeGrafter"/>
</dbReference>
<dbReference type="SFLD" id="SFLDF00029">
    <property type="entry name" value="phosphoserine_phosphatase"/>
    <property type="match status" value="1"/>
</dbReference>